<accession>A0A495CW70</accession>
<comment type="caution">
    <text evidence="2">The sequence shown here is derived from an EMBL/GenBank/DDBJ whole genome shotgun (WGS) entry which is preliminary data.</text>
</comment>
<dbReference type="RefSeq" id="WP_065383223.1">
    <property type="nucleotide sequence ID" value="NZ_RBIM01000009.1"/>
</dbReference>
<evidence type="ECO:0000313" key="3">
    <source>
        <dbReference type="Proteomes" id="UP000273675"/>
    </source>
</evidence>
<dbReference type="GO" id="GO:0004519">
    <property type="term" value="F:endonuclease activity"/>
    <property type="evidence" value="ECO:0007669"/>
    <property type="project" value="UniProtKB-KW"/>
</dbReference>
<dbReference type="InterPro" id="IPR051396">
    <property type="entry name" value="Bact_Antivir_Def_Nuclease"/>
</dbReference>
<dbReference type="Proteomes" id="UP000273675">
    <property type="component" value="Unassembled WGS sequence"/>
</dbReference>
<evidence type="ECO:0000259" key="1">
    <source>
        <dbReference type="Pfam" id="PF13304"/>
    </source>
</evidence>
<dbReference type="AlphaFoldDB" id="A0A495CW70"/>
<dbReference type="EMBL" id="RBIM01000009">
    <property type="protein sequence ID" value="RKQ89625.1"/>
    <property type="molecule type" value="Genomic_DNA"/>
</dbReference>
<sequence length="574" mass="62247">MAVIRKVEISHFRSIKSFEWYPSPGLNCLIGSGDAGKSTVLDAIDLCLGARRSVQITDADFYQLDVETPISITLTLGALSDTLKNFEAYGDYLRGYQYLLGTIEDEPGHGLETVLSLNLEIAGDLEPRWRLRSDRADAKGAERNLNWKDRVELAPTRLGATSDHNLAWRRGSVLNRLSEEKPDASLALSQAARDARKSFGNDADAQLGDALTSVKKAADELGIPIGEKAQALLDMHSVSVTGGSIALHDERGVPLRGLGLGSTRLLIAGLQREVAAMSSILLVDEVENGLEPHRIIRLLGSLGAKDETPPQQVFATTHSPIVLRELSVAQLRIMRRSDDKHQARPVPTSAQGTLRRSPEAFLAPSVLICEGASEVGFVRGFELFCVGQGQPSIFARGVALVDGGGGHPDRLYERGTEFAKLGYRTAVFRDADITPTAQVEATFHQLGGGTFTWDAGQSLEAAIFNNVGDATLLAMLDYAIIEHGQEMVAAHIQSASGNQETVENLRALLHSPQHTITPAQRAVLVTASTNKSNPWFKSVGRMEHVASRILALNFADVREDFRNRVNALIGWAQA</sequence>
<proteinExistence type="predicted"/>
<dbReference type="Gene3D" id="3.40.50.300">
    <property type="entry name" value="P-loop containing nucleotide triphosphate hydrolases"/>
    <property type="match status" value="1"/>
</dbReference>
<name>A0A495CW70_9PROT</name>
<dbReference type="InterPro" id="IPR027417">
    <property type="entry name" value="P-loop_NTPase"/>
</dbReference>
<keyword evidence="2" id="KW-0540">Nuclease</keyword>
<dbReference type="GO" id="GO:0005524">
    <property type="term" value="F:ATP binding"/>
    <property type="evidence" value="ECO:0007669"/>
    <property type="project" value="InterPro"/>
</dbReference>
<dbReference type="InterPro" id="IPR003959">
    <property type="entry name" value="ATPase_AAA_core"/>
</dbReference>
<gene>
    <name evidence="2" type="ORF">C7435_3330</name>
</gene>
<keyword evidence="2" id="KW-0255">Endonuclease</keyword>
<reference evidence="2 3" key="1">
    <citation type="submission" date="2018-10" db="EMBL/GenBank/DDBJ databases">
        <title>Genomic Encyclopedia of Type Strains, Phase IV (KMG-IV): sequencing the most valuable type-strain genomes for metagenomic binning, comparative biology and taxonomic classification.</title>
        <authorList>
            <person name="Goeker M."/>
        </authorList>
    </citation>
    <scope>NUCLEOTIDE SEQUENCE [LARGE SCALE GENOMIC DNA]</scope>
    <source>
        <strain evidence="2 3">DSM 4734</strain>
    </source>
</reference>
<feature type="domain" description="ATPase AAA-type core" evidence="1">
    <location>
        <begin position="26"/>
        <end position="323"/>
    </location>
</feature>
<dbReference type="Pfam" id="PF13304">
    <property type="entry name" value="AAA_21"/>
    <property type="match status" value="1"/>
</dbReference>
<dbReference type="GO" id="GO:0016887">
    <property type="term" value="F:ATP hydrolysis activity"/>
    <property type="evidence" value="ECO:0007669"/>
    <property type="project" value="InterPro"/>
</dbReference>
<dbReference type="OrthoDB" id="9816534at2"/>
<dbReference type="PANTHER" id="PTHR43581">
    <property type="entry name" value="ATP/GTP PHOSPHATASE"/>
    <property type="match status" value="1"/>
</dbReference>
<keyword evidence="2" id="KW-0378">Hydrolase</keyword>
<protein>
    <submittedName>
        <fullName evidence="2">Putative ATP-dependent endonuclease of OLD family</fullName>
    </submittedName>
</protein>
<dbReference type="PANTHER" id="PTHR43581:SF4">
    <property type="entry name" value="ATP_GTP PHOSPHATASE"/>
    <property type="match status" value="1"/>
</dbReference>
<dbReference type="SUPFAM" id="SSF52540">
    <property type="entry name" value="P-loop containing nucleoside triphosphate hydrolases"/>
    <property type="match status" value="1"/>
</dbReference>
<evidence type="ECO:0000313" key="2">
    <source>
        <dbReference type="EMBL" id="RKQ89625.1"/>
    </source>
</evidence>
<organism evidence="2 3">
    <name type="scientific">Maricaulis maris</name>
    <dbReference type="NCBI Taxonomy" id="74318"/>
    <lineage>
        <taxon>Bacteria</taxon>
        <taxon>Pseudomonadati</taxon>
        <taxon>Pseudomonadota</taxon>
        <taxon>Alphaproteobacteria</taxon>
        <taxon>Maricaulales</taxon>
        <taxon>Maricaulaceae</taxon>
        <taxon>Maricaulis</taxon>
    </lineage>
</organism>